<dbReference type="Pfam" id="PF02687">
    <property type="entry name" value="FtsX"/>
    <property type="match status" value="2"/>
</dbReference>
<evidence type="ECO:0000256" key="7">
    <source>
        <dbReference type="SAM" id="Phobius"/>
    </source>
</evidence>
<dbReference type="GO" id="GO:0005886">
    <property type="term" value="C:plasma membrane"/>
    <property type="evidence" value="ECO:0007669"/>
    <property type="project" value="UniProtKB-SubCell"/>
</dbReference>
<comment type="subcellular location">
    <subcellularLocation>
        <location evidence="1">Cell membrane</location>
        <topology evidence="1">Multi-pass membrane protein</topology>
    </subcellularLocation>
</comment>
<reference evidence="9 10" key="1">
    <citation type="submission" date="2014-03" db="EMBL/GenBank/DDBJ databases">
        <title>Genomics of Bifidobacteria.</title>
        <authorList>
            <person name="Ventura M."/>
            <person name="Milani C."/>
            <person name="Lugli G.A."/>
        </authorList>
    </citation>
    <scope>NUCLEOTIDE SEQUENCE [LARGE SCALE GENOMIC DNA]</scope>
    <source>
        <strain evidence="9 10">LMG 10738</strain>
    </source>
</reference>
<keyword evidence="5 7" id="KW-0472">Membrane</keyword>
<comment type="caution">
    <text evidence="9">The sequence shown here is derived from an EMBL/GenBank/DDBJ whole genome shotgun (WGS) entry which is preliminary data.</text>
</comment>
<keyword evidence="10" id="KW-1185">Reference proteome</keyword>
<evidence type="ECO:0000256" key="2">
    <source>
        <dbReference type="ARBA" id="ARBA00022475"/>
    </source>
</evidence>
<feature type="transmembrane region" description="Helical" evidence="7">
    <location>
        <begin position="691"/>
        <end position="713"/>
    </location>
</feature>
<feature type="transmembrane region" description="Helical" evidence="7">
    <location>
        <begin position="733"/>
        <end position="755"/>
    </location>
</feature>
<feature type="transmembrane region" description="Helical" evidence="7">
    <location>
        <begin position="16"/>
        <end position="40"/>
    </location>
</feature>
<evidence type="ECO:0000313" key="10">
    <source>
        <dbReference type="Proteomes" id="UP000029067"/>
    </source>
</evidence>
<protein>
    <submittedName>
        <fullName evidence="9">Efflux ABC transporter, permease protein</fullName>
    </submittedName>
</protein>
<evidence type="ECO:0000256" key="6">
    <source>
        <dbReference type="ARBA" id="ARBA00038076"/>
    </source>
</evidence>
<feature type="domain" description="ABC3 transporter permease C-terminal" evidence="8">
    <location>
        <begin position="258"/>
        <end position="375"/>
    </location>
</feature>
<feature type="transmembrane region" description="Helical" evidence="7">
    <location>
        <begin position="419"/>
        <end position="440"/>
    </location>
</feature>
<sequence>MRTLIRHQWRQGRSAFLAFGAILVIAACLLDTALTLLWSFDAQYDRRQEALAVADIDIVIPQSAASANLERQLSALDGVADVEAHPAVLADSDIPDFRGADFTIRTLVSDADTARRLNRYRHVTASQTGGDLYIPQYVAEFGQFKPGQDLVLRMDGHEERLRIAGTIEDMEFGNAGSGILAFTMPHDAFDAFLDRHRQDAVTEYAVRIDGDATLATVRKDLGTFLDAHGIPVAATLDRQTVRTVRTMVSRIVVLVLTVFALLVALVSLALCAFQIGNAVRRERVDMGILKAIGYTGRTVARTMLAPYLLASLAATLAGILLSLPLVHAVGSLVAMQSGLDYQAAIDLRAWAVTLAALAGLTMLCASTALHGVRRLKPIDAIRTRPAGRRRQARPLAALPGNARTAILLAQACASRPRNLLIAVMSACMTILLAFCATLAYNAALRPDNLYDTLSTETPQLAVATQPGAAREAAGRIASIEGVDDVLDYTTEYVTIDGNRIPAFVSDDFAAARNDIHYDGQHPTDERQIALGSALAAAHPIGSQVAVTHGDEVRSYTVVGFLQSVNDGGAVCELTDAGYVRLEPGFDAASHTLYVYCDGEETAQVAERIKDHADGLVGQVTDTNRMRLASQRMVGTVLVAVSVAILAIALFLVLLVLMMVVQTSIARDRHRLGILKAIGYTSRQLRAETAMVLLPAGCVGALLAAVLCAGGMLPAVQALFATMGVMRSHFELPWALPAAVAVLLAALQLACAFGFARPIRGMAAVDLIRQ</sequence>
<feature type="domain" description="ABC3 transporter permease C-terminal" evidence="8">
    <location>
        <begin position="643"/>
        <end position="753"/>
    </location>
</feature>
<evidence type="ECO:0000313" key="9">
    <source>
        <dbReference type="EMBL" id="KFI65863.1"/>
    </source>
</evidence>
<feature type="transmembrane region" description="Helical" evidence="7">
    <location>
        <begin position="251"/>
        <end position="273"/>
    </location>
</feature>
<dbReference type="PROSITE" id="PS51257">
    <property type="entry name" value="PROKAR_LIPOPROTEIN"/>
    <property type="match status" value="1"/>
</dbReference>
<dbReference type="PANTHER" id="PTHR30572">
    <property type="entry name" value="MEMBRANE COMPONENT OF TRANSPORTER-RELATED"/>
    <property type="match status" value="1"/>
</dbReference>
<dbReference type="AlphaFoldDB" id="A0A087B4B3"/>
<keyword evidence="3 7" id="KW-0812">Transmembrane</keyword>
<keyword evidence="4 7" id="KW-1133">Transmembrane helix</keyword>
<accession>A0A087B4B3</accession>
<dbReference type="EMBL" id="JGYV01000001">
    <property type="protein sequence ID" value="KFI65863.1"/>
    <property type="molecule type" value="Genomic_DNA"/>
</dbReference>
<organism evidence="9 10">
    <name type="scientific">Bifidobacterium cuniculi</name>
    <dbReference type="NCBI Taxonomy" id="1688"/>
    <lineage>
        <taxon>Bacteria</taxon>
        <taxon>Bacillati</taxon>
        <taxon>Actinomycetota</taxon>
        <taxon>Actinomycetes</taxon>
        <taxon>Bifidobacteriales</taxon>
        <taxon>Bifidobacteriaceae</taxon>
        <taxon>Bifidobacterium</taxon>
    </lineage>
</organism>
<evidence type="ECO:0000256" key="4">
    <source>
        <dbReference type="ARBA" id="ARBA00022989"/>
    </source>
</evidence>
<dbReference type="Proteomes" id="UP000029067">
    <property type="component" value="Unassembled WGS sequence"/>
</dbReference>
<dbReference type="InterPro" id="IPR050250">
    <property type="entry name" value="Macrolide_Exporter_MacB"/>
</dbReference>
<dbReference type="RefSeq" id="WP_033517099.1">
    <property type="nucleotide sequence ID" value="NZ_JGYV01000001.1"/>
</dbReference>
<proteinExistence type="inferred from homology"/>
<dbReference type="PANTHER" id="PTHR30572:SF4">
    <property type="entry name" value="ABC TRANSPORTER PERMEASE YTRF"/>
    <property type="match status" value="1"/>
</dbReference>
<dbReference type="OrthoDB" id="9761168at2"/>
<feature type="transmembrane region" description="Helical" evidence="7">
    <location>
        <begin position="632"/>
        <end position="660"/>
    </location>
</feature>
<evidence type="ECO:0000256" key="3">
    <source>
        <dbReference type="ARBA" id="ARBA00022692"/>
    </source>
</evidence>
<keyword evidence="2" id="KW-1003">Cell membrane</keyword>
<dbReference type="STRING" id="1688.BCUN_0358"/>
<dbReference type="InterPro" id="IPR003838">
    <property type="entry name" value="ABC3_permease_C"/>
</dbReference>
<dbReference type="GO" id="GO:0022857">
    <property type="term" value="F:transmembrane transporter activity"/>
    <property type="evidence" value="ECO:0007669"/>
    <property type="project" value="TreeGrafter"/>
</dbReference>
<gene>
    <name evidence="9" type="ORF">BCUN_0358</name>
</gene>
<dbReference type="eggNOG" id="COG0577">
    <property type="taxonomic scope" value="Bacteria"/>
</dbReference>
<feature type="transmembrane region" description="Helical" evidence="7">
    <location>
        <begin position="307"/>
        <end position="329"/>
    </location>
</feature>
<evidence type="ECO:0000256" key="1">
    <source>
        <dbReference type="ARBA" id="ARBA00004651"/>
    </source>
</evidence>
<feature type="transmembrane region" description="Helical" evidence="7">
    <location>
        <begin position="349"/>
        <end position="372"/>
    </location>
</feature>
<name>A0A087B4B3_9BIFI</name>
<evidence type="ECO:0000256" key="5">
    <source>
        <dbReference type="ARBA" id="ARBA00023136"/>
    </source>
</evidence>
<evidence type="ECO:0000259" key="8">
    <source>
        <dbReference type="Pfam" id="PF02687"/>
    </source>
</evidence>
<comment type="similarity">
    <text evidence="6">Belongs to the ABC-4 integral membrane protein family.</text>
</comment>